<evidence type="ECO:0000256" key="2">
    <source>
        <dbReference type="ARBA" id="ARBA00010400"/>
    </source>
</evidence>
<dbReference type="AlphaFoldDB" id="A0AAD9GMA1"/>
<dbReference type="GO" id="GO:0005576">
    <property type="term" value="C:extracellular region"/>
    <property type="evidence" value="ECO:0007669"/>
    <property type="project" value="UniProtKB-SubCell"/>
</dbReference>
<organism evidence="6 7">
    <name type="scientific">Phytophthora citrophthora</name>
    <dbReference type="NCBI Taxonomy" id="4793"/>
    <lineage>
        <taxon>Eukaryota</taxon>
        <taxon>Sar</taxon>
        <taxon>Stramenopiles</taxon>
        <taxon>Oomycota</taxon>
        <taxon>Peronosporomycetes</taxon>
        <taxon>Peronosporales</taxon>
        <taxon>Peronosporaceae</taxon>
        <taxon>Phytophthora</taxon>
    </lineage>
</organism>
<evidence type="ECO:0000313" key="6">
    <source>
        <dbReference type="EMBL" id="KAK1941444.1"/>
    </source>
</evidence>
<feature type="chain" id="PRO_5041779463" description="RxLR effector protein" evidence="5">
    <location>
        <begin position="22"/>
        <end position="126"/>
    </location>
</feature>
<dbReference type="Proteomes" id="UP001259832">
    <property type="component" value="Unassembled WGS sequence"/>
</dbReference>
<dbReference type="Pfam" id="PF16810">
    <property type="entry name" value="RXLR"/>
    <property type="match status" value="1"/>
</dbReference>
<comment type="function">
    <text evidence="5">Effector that suppresses plant defense responses during pathogen infection.</text>
</comment>
<dbReference type="InterPro" id="IPR031825">
    <property type="entry name" value="RXLR"/>
</dbReference>
<comment type="caution">
    <text evidence="6">The sequence shown here is derived from an EMBL/GenBank/DDBJ whole genome shotgun (WGS) entry which is preliminary data.</text>
</comment>
<evidence type="ECO:0000256" key="5">
    <source>
        <dbReference type="RuleBase" id="RU367124"/>
    </source>
</evidence>
<keyword evidence="7" id="KW-1185">Reference proteome</keyword>
<name>A0AAD9GMA1_9STRA</name>
<comment type="subcellular location">
    <subcellularLocation>
        <location evidence="1 5">Secreted</location>
    </subcellularLocation>
</comment>
<accession>A0AAD9GMA1</accession>
<proteinExistence type="inferred from homology"/>
<sequence length="126" mass="14069">MRLTYILVVTVAATLHASTTAFSSVRESKTAIENGTVPVVVDSTLAEGGRLLRWVDDEENYPDDDDEDDFDEERGFGDAIKKLNPVTAVKKSAQKTKEHAAKVKEALREVADYQDMIKRAREIIKD</sequence>
<evidence type="ECO:0000256" key="1">
    <source>
        <dbReference type="ARBA" id="ARBA00004613"/>
    </source>
</evidence>
<evidence type="ECO:0000313" key="7">
    <source>
        <dbReference type="Proteomes" id="UP001259832"/>
    </source>
</evidence>
<feature type="signal peptide" evidence="5">
    <location>
        <begin position="1"/>
        <end position="21"/>
    </location>
</feature>
<evidence type="ECO:0000256" key="4">
    <source>
        <dbReference type="ARBA" id="ARBA00022729"/>
    </source>
</evidence>
<protein>
    <recommendedName>
        <fullName evidence="5">RxLR effector protein</fullName>
    </recommendedName>
</protein>
<keyword evidence="4 5" id="KW-0732">Signal</keyword>
<dbReference type="EMBL" id="JASMQC010000012">
    <property type="protein sequence ID" value="KAK1941444.1"/>
    <property type="molecule type" value="Genomic_DNA"/>
</dbReference>
<comment type="similarity">
    <text evidence="2 5">Belongs to the RxLR effector family.</text>
</comment>
<reference evidence="6" key="1">
    <citation type="submission" date="2023-08" db="EMBL/GenBank/DDBJ databases">
        <title>Reference Genome Resource for the Citrus Pathogen Phytophthora citrophthora.</title>
        <authorList>
            <person name="Moller H."/>
            <person name="Coetzee B."/>
            <person name="Rose L.J."/>
            <person name="Van Niekerk J.M."/>
        </authorList>
    </citation>
    <scope>NUCLEOTIDE SEQUENCE</scope>
    <source>
        <strain evidence="6">STE-U-9442</strain>
    </source>
</reference>
<evidence type="ECO:0000256" key="3">
    <source>
        <dbReference type="ARBA" id="ARBA00022525"/>
    </source>
</evidence>
<gene>
    <name evidence="6" type="ORF">P3T76_007310</name>
</gene>
<comment type="domain">
    <text evidence="5">The RxLR-dEER motif acts to carry the protein into the host cell cytoplasm through binding to cell surface phosphatidylinositol-3-phosphate.</text>
</comment>
<keyword evidence="3 5" id="KW-0964">Secreted</keyword>